<evidence type="ECO:0000313" key="2">
    <source>
        <dbReference type="EMBL" id="MBH1940544.1"/>
    </source>
</evidence>
<dbReference type="Pfam" id="PF14574">
    <property type="entry name" value="RACo_C_ter"/>
    <property type="match status" value="1"/>
</dbReference>
<name>A0A8J7H1U8_9FIRM</name>
<dbReference type="PROSITE" id="PS51085">
    <property type="entry name" value="2FE2S_FER_2"/>
    <property type="match status" value="1"/>
</dbReference>
<dbReference type="InterPro" id="IPR012675">
    <property type="entry name" value="Beta-grasp_dom_sf"/>
</dbReference>
<keyword evidence="3" id="KW-1185">Reference proteome</keyword>
<dbReference type="InterPro" id="IPR027980">
    <property type="entry name" value="RACo_C"/>
</dbReference>
<protein>
    <submittedName>
        <fullName evidence="2">DUF4445 domain-containing protein</fullName>
    </submittedName>
</protein>
<dbReference type="PANTHER" id="PTHR42895">
    <property type="entry name" value="IRON-SULFUR CLUSTER-BINDING PROTEIN-RELATED"/>
    <property type="match status" value="1"/>
</dbReference>
<feature type="domain" description="2Fe-2S ferredoxin-type" evidence="1">
    <location>
        <begin position="12"/>
        <end position="107"/>
    </location>
</feature>
<reference evidence="2" key="1">
    <citation type="submission" date="2020-12" db="EMBL/GenBank/DDBJ databases">
        <title>M. sibirica DSM 26468T genome.</title>
        <authorList>
            <person name="Thieme N."/>
            <person name="Rettenmaier R."/>
            <person name="Zverlov V."/>
            <person name="Liebl W."/>
        </authorList>
    </citation>
    <scope>NUCLEOTIDE SEQUENCE</scope>
    <source>
        <strain evidence="2">DSM 26468</strain>
    </source>
</reference>
<dbReference type="Pfam" id="PF17651">
    <property type="entry name" value="Raco_middle"/>
    <property type="match status" value="1"/>
</dbReference>
<dbReference type="Gene3D" id="3.30.420.480">
    <property type="entry name" value="Domain of unknown function (DUF4445)"/>
    <property type="match status" value="1"/>
</dbReference>
<dbReference type="InterPro" id="IPR036010">
    <property type="entry name" value="2Fe-2S_ferredoxin-like_sf"/>
</dbReference>
<dbReference type="AlphaFoldDB" id="A0A8J7H1U8"/>
<dbReference type="CDD" id="cd00207">
    <property type="entry name" value="fer2"/>
    <property type="match status" value="1"/>
</dbReference>
<dbReference type="Proteomes" id="UP000623269">
    <property type="component" value="Unassembled WGS sequence"/>
</dbReference>
<dbReference type="InterPro" id="IPR001041">
    <property type="entry name" value="2Fe-2S_ferredoxin-type"/>
</dbReference>
<gene>
    <name evidence="2" type="ORF">I5677_06560</name>
</gene>
<dbReference type="Gene3D" id="3.10.20.30">
    <property type="match status" value="1"/>
</dbReference>
<dbReference type="Pfam" id="PF00111">
    <property type="entry name" value="Fer2"/>
    <property type="match status" value="1"/>
</dbReference>
<evidence type="ECO:0000313" key="3">
    <source>
        <dbReference type="Proteomes" id="UP000623269"/>
    </source>
</evidence>
<dbReference type="GO" id="GO:0051536">
    <property type="term" value="F:iron-sulfur cluster binding"/>
    <property type="evidence" value="ECO:0007669"/>
    <property type="project" value="InterPro"/>
</dbReference>
<dbReference type="EMBL" id="JAEAGR010000005">
    <property type="protein sequence ID" value="MBH1940544.1"/>
    <property type="molecule type" value="Genomic_DNA"/>
</dbReference>
<sequence>MIKAVISLAEKIKIIIKIPDQNKMIQIECLEEESIMEAILRHGVYVPAECGGRGACGKCKIRLIDGELPITRQDKMLFNEAWLRQGYRLSCKAHPKKECTIELAYESNSQIFVVSENALDKSKINLDTSNAEIDKYGEIDKYTEIGTNTDTTQILPAARLENSFGIAVDLGTTTIAISLIGMQSGRIYKTYTKENPQRRYGADVITRMEASNKGKLIELRDCVRRGIIEGIIILITEEEVSINHIEKIVIAGNTTMSHLFMGYSCETLGSFPFTPVNIEMIQMNMTDIFSTKDYQVNIDIPEIPNIPVILLPGISTFVGGDIVAGLMVCGFLSSEKPWLLIDIGTNGEMALGTKEDILVTSTAAGPAFEGGNITCGVSSIPGAISHVTLKGDEIHYETIDEKPPIGICGTGVIDLTSELWKEGIIDNTGLLINPYFHEGYRITDLTFLQKDIREIQLAKAAIRAGIEILISRYGISYDQIDQVYLAGGFGYKIDIQKAIHIGLLPKELSGKIKAVGNSSLAGAIKYLTDSKAKEDVEKLRTISREIHLSNDEEFNELYINYMSF</sequence>
<proteinExistence type="predicted"/>
<dbReference type="PANTHER" id="PTHR42895:SF1">
    <property type="entry name" value="IRON-SULFUR CLUSTER PROTEIN"/>
    <property type="match status" value="1"/>
</dbReference>
<evidence type="ECO:0000259" key="1">
    <source>
        <dbReference type="PROSITE" id="PS51085"/>
    </source>
</evidence>
<dbReference type="SUPFAM" id="SSF54292">
    <property type="entry name" value="2Fe-2S ferredoxin-like"/>
    <property type="match status" value="1"/>
</dbReference>
<dbReference type="InterPro" id="IPR041414">
    <property type="entry name" value="Raco-like_middle"/>
</dbReference>
<comment type="caution">
    <text evidence="2">The sequence shown here is derived from an EMBL/GenBank/DDBJ whole genome shotgun (WGS) entry which is preliminary data.</text>
</comment>
<accession>A0A8J7H1U8</accession>
<dbReference type="InterPro" id="IPR042259">
    <property type="entry name" value="Raco-like_middle_sf"/>
</dbReference>
<dbReference type="InterPro" id="IPR052911">
    <property type="entry name" value="Corrinoid_activation_enz"/>
</dbReference>
<dbReference type="RefSeq" id="WP_197660767.1">
    <property type="nucleotide sequence ID" value="NZ_JAEAGR010000005.1"/>
</dbReference>
<organism evidence="2 3">
    <name type="scientific">Mobilitalea sibirica</name>
    <dbReference type="NCBI Taxonomy" id="1462919"/>
    <lineage>
        <taxon>Bacteria</taxon>
        <taxon>Bacillati</taxon>
        <taxon>Bacillota</taxon>
        <taxon>Clostridia</taxon>
        <taxon>Lachnospirales</taxon>
        <taxon>Lachnospiraceae</taxon>
        <taxon>Mobilitalea</taxon>
    </lineage>
</organism>